<dbReference type="HAMAP" id="MF_00489">
    <property type="entry name" value="UPF0178"/>
    <property type="match status" value="1"/>
</dbReference>
<keyword evidence="4" id="KW-1185">Reference proteome</keyword>
<organism evidence="3 4">
    <name type="scientific">Alkalicoccobacillus plakortidis</name>
    <dbReference type="NCBI Taxonomy" id="444060"/>
    <lineage>
        <taxon>Bacteria</taxon>
        <taxon>Bacillati</taxon>
        <taxon>Bacillota</taxon>
        <taxon>Bacilli</taxon>
        <taxon>Bacillales</taxon>
        <taxon>Bacillaceae</taxon>
        <taxon>Alkalicoccobacillus</taxon>
    </lineage>
</organism>
<dbReference type="EMBL" id="JAMQJY010000006">
    <property type="protein sequence ID" value="MCM2677840.1"/>
    <property type="molecule type" value="Genomic_DNA"/>
</dbReference>
<name>A0ABT0XPK9_9BACI</name>
<dbReference type="Pfam" id="PF02639">
    <property type="entry name" value="DUF188"/>
    <property type="match status" value="1"/>
</dbReference>
<protein>
    <recommendedName>
        <fullName evidence="2">UPF0178 protein NDM98_22105</fullName>
    </recommendedName>
</protein>
<evidence type="ECO:0000256" key="1">
    <source>
        <dbReference type="ARBA" id="ARBA00008522"/>
    </source>
</evidence>
<sequence>MWNQLKTMNETKTITHLFVDADSCPVKEEILAYRFEPDLRIVFVMSYAHMMTLPPEVGQVMVDSDKEAVDLYIMNKIRASDICVTQDHALASLLLRKKVTAISPRGERYLEETIEQLLEVRYKSAQKRRRGIRTKGPKPFTMEDRNRFVKELKIILQK</sequence>
<reference evidence="3" key="1">
    <citation type="submission" date="2022-06" db="EMBL/GenBank/DDBJ databases">
        <title>Alkalicoccobacillus porphyridii sp. nov., isolated from a marine red alga, Porphyridium purpureum and reclassification of Shouchella plakortidis and Shouchella gibsonii as Alkalicoccobacillus plakortidis comb. nov. and Alkalicoccobacillus gibsonii comb. nov.</title>
        <authorList>
            <person name="Kim K.H."/>
            <person name="Lee J.K."/>
            <person name="Han D.M."/>
            <person name="Baek J.H."/>
            <person name="Jeon C.O."/>
        </authorList>
    </citation>
    <scope>NUCLEOTIDE SEQUENCE</scope>
    <source>
        <strain evidence="3">DSM 19153</strain>
    </source>
</reference>
<evidence type="ECO:0000313" key="4">
    <source>
        <dbReference type="Proteomes" id="UP001203665"/>
    </source>
</evidence>
<proteinExistence type="inferred from homology"/>
<comment type="caution">
    <text evidence="3">The sequence shown here is derived from an EMBL/GenBank/DDBJ whole genome shotgun (WGS) entry which is preliminary data.</text>
</comment>
<evidence type="ECO:0000313" key="3">
    <source>
        <dbReference type="EMBL" id="MCM2677840.1"/>
    </source>
</evidence>
<gene>
    <name evidence="3" type="ORF">NDM98_22105</name>
</gene>
<dbReference type="InterPro" id="IPR003791">
    <property type="entry name" value="UPF0178"/>
</dbReference>
<dbReference type="Proteomes" id="UP001203665">
    <property type="component" value="Unassembled WGS sequence"/>
</dbReference>
<dbReference type="PANTHER" id="PTHR35146">
    <property type="entry name" value="UPF0178 PROTEIN YAII"/>
    <property type="match status" value="1"/>
</dbReference>
<accession>A0ABT0XPK9</accession>
<dbReference type="PANTHER" id="PTHR35146:SF1">
    <property type="entry name" value="UPF0178 PROTEIN YAII"/>
    <property type="match status" value="1"/>
</dbReference>
<comment type="similarity">
    <text evidence="1 2">Belongs to the UPF0178 family.</text>
</comment>
<dbReference type="RefSeq" id="WP_251611637.1">
    <property type="nucleotide sequence ID" value="NZ_JAMQJY010000006.1"/>
</dbReference>
<evidence type="ECO:0000256" key="2">
    <source>
        <dbReference type="HAMAP-Rule" id="MF_00489"/>
    </source>
</evidence>